<keyword evidence="3" id="KW-1185">Reference proteome</keyword>
<dbReference type="PROSITE" id="PS00409">
    <property type="entry name" value="PROKAR_NTER_METHYL"/>
    <property type="match status" value="1"/>
</dbReference>
<dbReference type="Proteomes" id="UP001078443">
    <property type="component" value="Unassembled WGS sequence"/>
</dbReference>
<organism evidence="2 3">
    <name type="scientific">Clostridium aestuarii</name>
    <dbReference type="NCBI Taxonomy" id="338193"/>
    <lineage>
        <taxon>Bacteria</taxon>
        <taxon>Bacillati</taxon>
        <taxon>Bacillota</taxon>
        <taxon>Clostridia</taxon>
        <taxon>Eubacteriales</taxon>
        <taxon>Clostridiaceae</taxon>
        <taxon>Clostridium</taxon>
    </lineage>
</organism>
<keyword evidence="1" id="KW-1133">Transmembrane helix</keyword>
<sequence>MRKRKGFTLLEVVIVLSIIGLIGSFTVVNYYKIYNNSINDLNTDLCNNSILHMINDSKLYCRNISKHGHLLFNHNDNTIIFHCNSKKIQTYNFPKGFKLEYLNTADGVQLIRIDEFGNTSNACSIKFTDMKGEIHKVTLRVATNYVEIKEK</sequence>
<dbReference type="RefSeq" id="WP_268040014.1">
    <property type="nucleotide sequence ID" value="NZ_JAPQER010000002.1"/>
</dbReference>
<dbReference type="SUPFAM" id="SSF54523">
    <property type="entry name" value="Pili subunits"/>
    <property type="match status" value="1"/>
</dbReference>
<keyword evidence="1" id="KW-0472">Membrane</keyword>
<accession>A0ABT4CXL4</accession>
<comment type="caution">
    <text evidence="2">The sequence shown here is derived from an EMBL/GenBank/DDBJ whole genome shotgun (WGS) entry which is preliminary data.</text>
</comment>
<evidence type="ECO:0000256" key="1">
    <source>
        <dbReference type="SAM" id="Phobius"/>
    </source>
</evidence>
<dbReference type="Pfam" id="PF07963">
    <property type="entry name" value="N_methyl"/>
    <property type="match status" value="1"/>
</dbReference>
<keyword evidence="1" id="KW-0812">Transmembrane</keyword>
<protein>
    <submittedName>
        <fullName evidence="2">Type II secretion system protein</fullName>
    </submittedName>
</protein>
<feature type="transmembrane region" description="Helical" evidence="1">
    <location>
        <begin position="7"/>
        <end position="31"/>
    </location>
</feature>
<evidence type="ECO:0000313" key="3">
    <source>
        <dbReference type="Proteomes" id="UP001078443"/>
    </source>
</evidence>
<dbReference type="EMBL" id="JAPQER010000002">
    <property type="protein sequence ID" value="MCY6483739.1"/>
    <property type="molecule type" value="Genomic_DNA"/>
</dbReference>
<dbReference type="InterPro" id="IPR045584">
    <property type="entry name" value="Pilin-like"/>
</dbReference>
<proteinExistence type="predicted"/>
<gene>
    <name evidence="2" type="ORF">OW763_05170</name>
</gene>
<dbReference type="NCBIfam" id="TIGR02532">
    <property type="entry name" value="IV_pilin_GFxxxE"/>
    <property type="match status" value="1"/>
</dbReference>
<reference evidence="2" key="1">
    <citation type="submission" date="2022-12" db="EMBL/GenBank/DDBJ databases">
        <authorList>
            <person name="Wang J."/>
        </authorList>
    </citation>
    <scope>NUCLEOTIDE SEQUENCE</scope>
    <source>
        <strain evidence="2">HY-45-18</strain>
    </source>
</reference>
<dbReference type="InterPro" id="IPR012902">
    <property type="entry name" value="N_methyl_site"/>
</dbReference>
<name>A0ABT4CXL4_9CLOT</name>
<evidence type="ECO:0000313" key="2">
    <source>
        <dbReference type="EMBL" id="MCY6483739.1"/>
    </source>
</evidence>